<dbReference type="EMBL" id="JALLBG020000114">
    <property type="protein sequence ID" value="KAL3763797.1"/>
    <property type="molecule type" value="Genomic_DNA"/>
</dbReference>
<evidence type="ECO:0000256" key="3">
    <source>
        <dbReference type="SAM" id="MobiDB-lite"/>
    </source>
</evidence>
<dbReference type="AlphaFoldDB" id="A0ABD3MJJ8"/>
<evidence type="ECO:0000256" key="4">
    <source>
        <dbReference type="SAM" id="SignalP"/>
    </source>
</evidence>
<dbReference type="Gene3D" id="1.10.530.10">
    <property type="match status" value="1"/>
</dbReference>
<dbReference type="PROSITE" id="PS00026">
    <property type="entry name" value="CHIT_BIND_I_1"/>
    <property type="match status" value="1"/>
</dbReference>
<evidence type="ECO:0000313" key="7">
    <source>
        <dbReference type="Proteomes" id="UP001530293"/>
    </source>
</evidence>
<keyword evidence="4" id="KW-0732">Signal</keyword>
<feature type="disulfide bond" evidence="2">
    <location>
        <begin position="327"/>
        <end position="339"/>
    </location>
</feature>
<sequence length="981" mass="105471">MNFHLTNQVAAILLAANPLIGVDAHGYLKSPRSRNYHASINPIWSGGTATDPSPENCPHCLNIGGTEARCGKVGDHNYDYPPNAIGGILPPVIQACYDEGSIIDIESVLTAHHKGHFEVKACAISPGQVATQECFDANPLTFVEDKLYGAPVDPLYPGRAYIPRTDFAGLSRGPSGDYPFHHLFKLPDGLRGDLILLQWYYLTANSCVAEGYNSYAWPEGFYPGDLPVCQSIPPDGRGVPEQFWNCAEVAIKVGNGCGATSSPPPVSAGVPTSLPTALPTTSVSNPPVTSSTTTSSTLATTTTTTTTIANNSNCAAQTATCGRDKPCADGTCCSQWGYCGTGDAYCGACCQNGNCLNPLLSQNPTTMPTTAQQQSTPSPTNPLPSPTTTTTSTTTSATTTTTTSTSGVLVLNNSPRCGKSEIDAREQCKPIYGTDSDCGVGEFCWSVHSNYCGSIPQRIYDAPVQSTVNSRCGVSEEMARTFCGEPCSWQCSKPGESCISVHSNYCGSTFTEVGSTTTTTAATTSSTTTNATPTRNPTLKPTSQNPSSSKPTLVGQTANPTSRSPTQKPSTMKPTTRSPTSKPTATQSPTQKPTTSKPTTRSPTQLPTSANPTTLFPSPSPVNLPPMSSAAAAVEAVLEANKDDIDNKILLSQEPSMQWVPSTIYRYADLLDGLRVMYNDGVANKYFFMGDNSPNGHIYGLVNIAAFLAQSMKETIQYNACDENSWDLVNGKYPVANACGQLGQSYQDYKCSESEAHMECEVKADMEITATTNAKWWGAPAPLYCGPKTKYPFTGIWDHTKECNMPWNNPPEYCDDYQGQKAGRFDNSSPFPNSSGRTDVEGCCFWGRGVIQTTGVCNFGKLNYYLGKRAHDEGRDSRYPDINFCETPDAICASEEHKELKWIAGMFYWVESLQSYNVGGWDYITELKKYVDSGMVGNSFIDAVSGIVNRGCHNPPCMTGDVDGREDRSSNFHKVLTVFDL</sequence>
<feature type="compositionally biased region" description="Low complexity" evidence="3">
    <location>
        <begin position="366"/>
        <end position="378"/>
    </location>
</feature>
<feature type="region of interest" description="Disordered" evidence="3">
    <location>
        <begin position="518"/>
        <end position="627"/>
    </location>
</feature>
<organism evidence="6 7">
    <name type="scientific">Discostella pseudostelligera</name>
    <dbReference type="NCBI Taxonomy" id="259834"/>
    <lineage>
        <taxon>Eukaryota</taxon>
        <taxon>Sar</taxon>
        <taxon>Stramenopiles</taxon>
        <taxon>Ochrophyta</taxon>
        <taxon>Bacillariophyta</taxon>
        <taxon>Coscinodiscophyceae</taxon>
        <taxon>Thalassiosirophycidae</taxon>
        <taxon>Stephanodiscales</taxon>
        <taxon>Stephanodiscaceae</taxon>
        <taxon>Discostella</taxon>
    </lineage>
</organism>
<dbReference type="CDD" id="cd00035">
    <property type="entry name" value="ChtBD1"/>
    <property type="match status" value="1"/>
</dbReference>
<dbReference type="PANTHER" id="PTHR21113">
    <property type="entry name" value="AGAP001705-PA"/>
    <property type="match status" value="1"/>
</dbReference>
<feature type="chain" id="PRO_5044820576" description="Chitin-binding type-1 domain-containing protein" evidence="4">
    <location>
        <begin position="25"/>
        <end position="981"/>
    </location>
</feature>
<feature type="compositionally biased region" description="Polar residues" evidence="3">
    <location>
        <begin position="606"/>
        <end position="617"/>
    </location>
</feature>
<dbReference type="PANTHER" id="PTHR21113:SF4">
    <property type="entry name" value="CHITIN-BINDING TYPE-4 DOMAIN-CONTAINING PROTEIN"/>
    <property type="match status" value="1"/>
</dbReference>
<feature type="disulfide bond" evidence="2">
    <location>
        <begin position="332"/>
        <end position="346"/>
    </location>
</feature>
<feature type="compositionally biased region" description="Low complexity" evidence="3">
    <location>
        <begin position="386"/>
        <end position="405"/>
    </location>
</feature>
<comment type="caution">
    <text evidence="2">Lacks conserved residue(s) required for the propagation of feature annotation.</text>
</comment>
<gene>
    <name evidence="6" type="ORF">ACHAWU_001917</name>
</gene>
<dbReference type="InterPro" id="IPR001002">
    <property type="entry name" value="Chitin-bd_1"/>
</dbReference>
<dbReference type="PROSITE" id="PS50941">
    <property type="entry name" value="CHIT_BIND_I_2"/>
    <property type="match status" value="1"/>
</dbReference>
<feature type="compositionally biased region" description="Polar residues" evidence="3">
    <location>
        <begin position="539"/>
        <end position="567"/>
    </location>
</feature>
<evidence type="ECO:0000256" key="1">
    <source>
        <dbReference type="ARBA" id="ARBA00022669"/>
    </source>
</evidence>
<feature type="domain" description="Chitin-binding type-1" evidence="5">
    <location>
        <begin position="318"/>
        <end position="357"/>
    </location>
</feature>
<proteinExistence type="predicted"/>
<dbReference type="SMART" id="SM00270">
    <property type="entry name" value="ChtBD1"/>
    <property type="match status" value="1"/>
</dbReference>
<name>A0ABD3MJJ8_9STRA</name>
<keyword evidence="2" id="KW-1015">Disulfide bond</keyword>
<feature type="compositionally biased region" description="Low complexity" evidence="3">
    <location>
        <begin position="270"/>
        <end position="298"/>
    </location>
</feature>
<dbReference type="Proteomes" id="UP001530293">
    <property type="component" value="Unassembled WGS sequence"/>
</dbReference>
<reference evidence="6 7" key="1">
    <citation type="submission" date="2024-10" db="EMBL/GenBank/DDBJ databases">
        <title>Updated reference genomes for cyclostephanoid diatoms.</title>
        <authorList>
            <person name="Roberts W.R."/>
            <person name="Alverson A.J."/>
        </authorList>
    </citation>
    <scope>NUCLEOTIDE SEQUENCE [LARGE SCALE GENOMIC DNA]</scope>
    <source>
        <strain evidence="6 7">AJA232-27</strain>
    </source>
</reference>
<evidence type="ECO:0000256" key="2">
    <source>
        <dbReference type="PROSITE-ProRule" id="PRU00261"/>
    </source>
</evidence>
<accession>A0ABD3MJJ8</accession>
<feature type="signal peptide" evidence="4">
    <location>
        <begin position="1"/>
        <end position="24"/>
    </location>
</feature>
<evidence type="ECO:0000259" key="5">
    <source>
        <dbReference type="PROSITE" id="PS50941"/>
    </source>
</evidence>
<protein>
    <recommendedName>
        <fullName evidence="5">Chitin-binding type-1 domain-containing protein</fullName>
    </recommendedName>
</protein>
<dbReference type="GO" id="GO:0008061">
    <property type="term" value="F:chitin binding"/>
    <property type="evidence" value="ECO:0007669"/>
    <property type="project" value="UniProtKB-UniRule"/>
</dbReference>
<feature type="compositionally biased region" description="Low complexity" evidence="3">
    <location>
        <begin position="568"/>
        <end position="605"/>
    </location>
</feature>
<dbReference type="Gene3D" id="3.30.60.10">
    <property type="entry name" value="Endochitinase-like"/>
    <property type="match status" value="1"/>
</dbReference>
<dbReference type="InterPro" id="IPR018371">
    <property type="entry name" value="Chitin-binding_1_CS"/>
</dbReference>
<keyword evidence="1 2" id="KW-0147">Chitin-binding</keyword>
<dbReference type="SUPFAM" id="SSF57016">
    <property type="entry name" value="Plant lectins/antimicrobial peptides"/>
    <property type="match status" value="1"/>
</dbReference>
<dbReference type="InterPro" id="IPR036861">
    <property type="entry name" value="Endochitinase-like_sf"/>
</dbReference>
<evidence type="ECO:0000313" key="6">
    <source>
        <dbReference type="EMBL" id="KAL3763797.1"/>
    </source>
</evidence>
<keyword evidence="7" id="KW-1185">Reference proteome</keyword>
<feature type="compositionally biased region" description="Low complexity" evidence="3">
    <location>
        <begin position="518"/>
        <end position="538"/>
    </location>
</feature>
<comment type="caution">
    <text evidence="6">The sequence shown here is derived from an EMBL/GenBank/DDBJ whole genome shotgun (WGS) entry which is preliminary data.</text>
</comment>
<feature type="region of interest" description="Disordered" evidence="3">
    <location>
        <begin position="366"/>
        <end position="405"/>
    </location>
</feature>
<feature type="region of interest" description="Disordered" evidence="3">
    <location>
        <begin position="264"/>
        <end position="298"/>
    </location>
</feature>